<reference evidence="2 3" key="1">
    <citation type="submission" date="2018-06" db="EMBL/GenBank/DDBJ databases">
        <title>Extensive metabolic versatility and redundancy in microbially diverse, dynamic hydrothermal sediments.</title>
        <authorList>
            <person name="Dombrowski N."/>
            <person name="Teske A."/>
            <person name="Baker B.J."/>
        </authorList>
    </citation>
    <scope>NUCLEOTIDE SEQUENCE [LARGE SCALE GENOMIC DNA]</scope>
    <source>
        <strain evidence="2">B66_G16</strain>
    </source>
</reference>
<evidence type="ECO:0000313" key="2">
    <source>
        <dbReference type="EMBL" id="RLE46214.1"/>
    </source>
</evidence>
<name>A0A497EJS3_9CREN</name>
<accession>A0A497EJS3</accession>
<evidence type="ECO:0000256" key="1">
    <source>
        <dbReference type="SAM" id="Coils"/>
    </source>
</evidence>
<sequence>MRRSSVLFIFIILLVSLTSSARLAAAQSESGPVVIPVRVSLLVPGSLTIVFDWTDNVTASASSVKHSEYTLLTRQNYIVFTTNASDTFKIRVVVSYPAVGPHEFSVRAYSHNALSDYYVTFSLNCSTVIFDVDLTTAPAPRYPTAEEVAEAQSKYVADLLESLANSTEEKVNRLLENYTSTFDERLAGIKAEFKDYIDDLEVQIGDLSKRVVDLEHSVESINKDVSDLKSAFQVLVKDLDEKIAKLRSTLESFQANTWTSIVIVSCVFVGGIIGAVRLGGERGPVIAEVTPKGLKKPLKKASGKKKAKIEAEAVEKRDLAKKLI</sequence>
<gene>
    <name evidence="2" type="ORF">DRJ31_10285</name>
</gene>
<evidence type="ECO:0000313" key="3">
    <source>
        <dbReference type="Proteomes" id="UP000278475"/>
    </source>
</evidence>
<keyword evidence="1" id="KW-0175">Coiled coil</keyword>
<feature type="coiled-coil region" evidence="1">
    <location>
        <begin position="157"/>
        <end position="256"/>
    </location>
</feature>
<dbReference type="Gene3D" id="1.20.1170.10">
    <property type="match status" value="1"/>
</dbReference>
<feature type="non-terminal residue" evidence="2">
    <location>
        <position position="324"/>
    </location>
</feature>
<proteinExistence type="predicted"/>
<comment type="caution">
    <text evidence="2">The sequence shown here is derived from an EMBL/GenBank/DDBJ whole genome shotgun (WGS) entry which is preliminary data.</text>
</comment>
<organism evidence="2 3">
    <name type="scientific">Thermoproteota archaeon</name>
    <dbReference type="NCBI Taxonomy" id="2056631"/>
    <lineage>
        <taxon>Archaea</taxon>
        <taxon>Thermoproteota</taxon>
    </lineage>
</organism>
<dbReference type="SUPFAM" id="SSF58100">
    <property type="entry name" value="Bacterial hemolysins"/>
    <property type="match status" value="1"/>
</dbReference>
<dbReference type="Proteomes" id="UP000278475">
    <property type="component" value="Unassembled WGS sequence"/>
</dbReference>
<dbReference type="AlphaFoldDB" id="A0A497EJS3"/>
<protein>
    <submittedName>
        <fullName evidence="2">Uncharacterized protein</fullName>
    </submittedName>
</protein>
<dbReference type="EMBL" id="QMQV01000198">
    <property type="protein sequence ID" value="RLE46214.1"/>
    <property type="molecule type" value="Genomic_DNA"/>
</dbReference>